<dbReference type="InterPro" id="IPR051915">
    <property type="entry name" value="Cellulose_Degrad_GH3"/>
</dbReference>
<reference evidence="2 3" key="1">
    <citation type="submission" date="2020-04" db="EMBL/GenBank/DDBJ databases">
        <title>Plant Genome Project.</title>
        <authorList>
            <person name="Zhang R.-G."/>
        </authorList>
    </citation>
    <scope>NUCLEOTIDE SEQUENCE [LARGE SCALE GENOMIC DNA]</scope>
    <source>
        <strain evidence="2">YNK0</strain>
        <tissue evidence="2">Leaf</tissue>
    </source>
</reference>
<protein>
    <submittedName>
        <fullName evidence="2">Uncharacterized protein</fullName>
    </submittedName>
</protein>
<name>A0A835D627_TETSI</name>
<organism evidence="2 3">
    <name type="scientific">Tetracentron sinense</name>
    <name type="common">Spur-leaf</name>
    <dbReference type="NCBI Taxonomy" id="13715"/>
    <lineage>
        <taxon>Eukaryota</taxon>
        <taxon>Viridiplantae</taxon>
        <taxon>Streptophyta</taxon>
        <taxon>Embryophyta</taxon>
        <taxon>Tracheophyta</taxon>
        <taxon>Spermatophyta</taxon>
        <taxon>Magnoliopsida</taxon>
        <taxon>Trochodendrales</taxon>
        <taxon>Trochodendraceae</taxon>
        <taxon>Tetracentron</taxon>
    </lineage>
</organism>
<keyword evidence="1" id="KW-0378">Hydrolase</keyword>
<dbReference type="InterPro" id="IPR017853">
    <property type="entry name" value="GH"/>
</dbReference>
<evidence type="ECO:0000313" key="3">
    <source>
        <dbReference type="Proteomes" id="UP000655225"/>
    </source>
</evidence>
<evidence type="ECO:0000256" key="1">
    <source>
        <dbReference type="ARBA" id="ARBA00022801"/>
    </source>
</evidence>
<dbReference type="PANTHER" id="PTHR30620:SF35">
    <property type="entry name" value="GLYCOSYL HYDROLASE FAMILY PROTEIN"/>
    <property type="match status" value="1"/>
</dbReference>
<dbReference type="AlphaFoldDB" id="A0A835D627"/>
<dbReference type="Gene3D" id="3.20.20.300">
    <property type="entry name" value="Glycoside hydrolase, family 3, N-terminal domain"/>
    <property type="match status" value="1"/>
</dbReference>
<dbReference type="EMBL" id="JABCRI010000016">
    <property type="protein sequence ID" value="KAF8391858.1"/>
    <property type="molecule type" value="Genomic_DNA"/>
</dbReference>
<dbReference type="OrthoDB" id="416222at2759"/>
<sequence>MSTEKLLSQPETQEIGCKVRMKEVELEVKKTNVFWNRLMVLQAYLGEGAEGRVIILRGNRQSGWVALLSALGVVDSSRSSKGKRVTMLSRPVMRYGQSVDLREEFVSLNEKERTSKKEEVPVIAVATGPMSRNTVRRRLRKFLATLYFEEITLSFCIRDPQLGKSIGAATALEVRATGIPYVFAPCIAGFVILDWQGIDRITSLPHSSYTYSVLAGIQTGIDMVMVPLNQTEFIDDLTYLVKNKFIPTSRIDDVVRRILHVKFTMGLFENPWLISSKSTSSEVRSITQSIHSQM</sequence>
<dbReference type="GO" id="GO:0009251">
    <property type="term" value="P:glucan catabolic process"/>
    <property type="evidence" value="ECO:0007669"/>
    <property type="project" value="TreeGrafter"/>
</dbReference>
<proteinExistence type="predicted"/>
<gene>
    <name evidence="2" type="ORF">HHK36_022196</name>
</gene>
<dbReference type="InterPro" id="IPR036962">
    <property type="entry name" value="Glyco_hydro_3_N_sf"/>
</dbReference>
<dbReference type="SUPFAM" id="SSF51445">
    <property type="entry name" value="(Trans)glycosidases"/>
    <property type="match status" value="1"/>
</dbReference>
<evidence type="ECO:0000313" key="2">
    <source>
        <dbReference type="EMBL" id="KAF8391858.1"/>
    </source>
</evidence>
<dbReference type="GO" id="GO:0008422">
    <property type="term" value="F:beta-glucosidase activity"/>
    <property type="evidence" value="ECO:0007669"/>
    <property type="project" value="UniProtKB-EC"/>
</dbReference>
<accession>A0A835D627</accession>
<comment type="caution">
    <text evidence="2">The sequence shown here is derived from an EMBL/GenBank/DDBJ whole genome shotgun (WGS) entry which is preliminary data.</text>
</comment>
<dbReference type="PANTHER" id="PTHR30620">
    <property type="entry name" value="PERIPLASMIC BETA-GLUCOSIDASE-RELATED"/>
    <property type="match status" value="1"/>
</dbReference>
<keyword evidence="3" id="KW-1185">Reference proteome</keyword>
<dbReference type="Proteomes" id="UP000655225">
    <property type="component" value="Unassembled WGS sequence"/>
</dbReference>